<dbReference type="AlphaFoldDB" id="A0A0J0ZQB6"/>
<protein>
    <submittedName>
        <fullName evidence="1">Uncharacterized protein</fullName>
    </submittedName>
</protein>
<evidence type="ECO:0000313" key="1">
    <source>
        <dbReference type="EMBL" id="KLT84456.1"/>
    </source>
</evidence>
<comment type="caution">
    <text evidence="1">The sequence shown here is derived from an EMBL/GenBank/DDBJ whole genome shotgun (WGS) entry which is preliminary data.</text>
</comment>
<name>A0A0J0ZQB6_ACIBA</name>
<gene>
    <name evidence="1" type="ORF">T630_0715</name>
</gene>
<dbReference type="EMBL" id="JPHZ01000034">
    <property type="protein sequence ID" value="KLT84456.1"/>
    <property type="molecule type" value="Genomic_DNA"/>
</dbReference>
<sequence>MYHKIVSLNMIGVIFSQNYWQNIPKLLIKKPTCFKIGFSLVFGFF</sequence>
<organism evidence="1 2">
    <name type="scientific">Acinetobacter baumannii MRSN 3527</name>
    <dbReference type="NCBI Taxonomy" id="1409923"/>
    <lineage>
        <taxon>Bacteria</taxon>
        <taxon>Pseudomonadati</taxon>
        <taxon>Pseudomonadota</taxon>
        <taxon>Gammaproteobacteria</taxon>
        <taxon>Moraxellales</taxon>
        <taxon>Moraxellaceae</taxon>
        <taxon>Acinetobacter</taxon>
        <taxon>Acinetobacter calcoaceticus/baumannii complex</taxon>
    </lineage>
</organism>
<proteinExistence type="predicted"/>
<dbReference type="Proteomes" id="UP000036122">
    <property type="component" value="Unassembled WGS sequence"/>
</dbReference>
<reference evidence="1 2" key="1">
    <citation type="submission" date="2014-07" db="EMBL/GenBank/DDBJ databases">
        <authorList>
            <person name="Harkins D.M."/>
            <person name="Lesho E."/>
            <person name="Waterman P.E."/>
            <person name="Chan A."/>
            <person name="Fouts D.E."/>
        </authorList>
    </citation>
    <scope>NUCLEOTIDE SEQUENCE [LARGE SCALE GENOMIC DNA]</scope>
    <source>
        <strain evidence="1 2">MRSN 3527</strain>
    </source>
</reference>
<accession>A0A0J0ZQB6</accession>
<dbReference type="PATRIC" id="fig|1409923.3.peg.1573"/>
<evidence type="ECO:0000313" key="2">
    <source>
        <dbReference type="Proteomes" id="UP000036122"/>
    </source>
</evidence>